<dbReference type="OMA" id="SESSHWH"/>
<feature type="compositionally biased region" description="Low complexity" evidence="1">
    <location>
        <begin position="721"/>
        <end position="733"/>
    </location>
</feature>
<dbReference type="InterPro" id="IPR000219">
    <property type="entry name" value="DH_dom"/>
</dbReference>
<evidence type="ECO:0000313" key="4">
    <source>
        <dbReference type="Proteomes" id="UP000030653"/>
    </source>
</evidence>
<feature type="compositionally biased region" description="Polar residues" evidence="1">
    <location>
        <begin position="645"/>
        <end position="656"/>
    </location>
</feature>
<dbReference type="PANTHER" id="PTHR45818:SF3">
    <property type="entry name" value="PROTEIN VAV"/>
    <property type="match status" value="1"/>
</dbReference>
<feature type="region of interest" description="Disordered" evidence="1">
    <location>
        <begin position="547"/>
        <end position="612"/>
    </location>
</feature>
<dbReference type="GO" id="GO:0005085">
    <property type="term" value="F:guanyl-nucleotide exchange factor activity"/>
    <property type="evidence" value="ECO:0007669"/>
    <property type="project" value="InterPro"/>
</dbReference>
<dbReference type="RefSeq" id="XP_040633489.1">
    <property type="nucleotide sequence ID" value="XM_040771615.1"/>
</dbReference>
<feature type="domain" description="DH" evidence="2">
    <location>
        <begin position="10"/>
        <end position="260"/>
    </location>
</feature>
<dbReference type="GeneID" id="63686677"/>
<feature type="region of interest" description="Disordered" evidence="1">
    <location>
        <begin position="679"/>
        <end position="733"/>
    </location>
</feature>
<proteinExistence type="predicted"/>
<feature type="compositionally biased region" description="Polar residues" evidence="1">
    <location>
        <begin position="581"/>
        <end position="593"/>
    </location>
</feature>
<dbReference type="PROSITE" id="PS50010">
    <property type="entry name" value="DH_2"/>
    <property type="match status" value="1"/>
</dbReference>
<protein>
    <submittedName>
        <fullName evidence="3">Dbl-like domain-containing protein</fullName>
    </submittedName>
</protein>
<gene>
    <name evidence="3" type="ORF">DACRYDRAFT_19679</name>
</gene>
<feature type="compositionally biased region" description="Polar residues" evidence="1">
    <location>
        <begin position="699"/>
        <end position="708"/>
    </location>
</feature>
<evidence type="ECO:0000259" key="2">
    <source>
        <dbReference type="PROSITE" id="PS50010"/>
    </source>
</evidence>
<dbReference type="Pfam" id="PF00169">
    <property type="entry name" value="PH"/>
    <property type="match status" value="1"/>
</dbReference>
<dbReference type="SUPFAM" id="SSF48065">
    <property type="entry name" value="DBL homology domain (DH-domain)"/>
    <property type="match status" value="1"/>
</dbReference>
<sequence>MPILPRTHTKRFYGLMEVVETERNYARDLALLVEVYLPALQAVDPTSYPVITRNLPSLHAAHVGFLQELETALLVAGLPPTTSPEDMVAVDYFADEEPARVAKAVRRISRAFFLSTDVWSLYDEYCAQHTPAMAALEKLATRMGTEWKAWERRCMTTPPGTSSCGSLDLSRSPSPLPATDGERERGRPPKKQLSLHDLLIQPVQRICRYPLLLAKLLPLELRQSALLPQVPHHPFDELGVRELRAAYSVMREIVSRVDEARERYERELRGERIAVRVEGPDITESLLLSLGPPLLVGALDVLVLPRTMTSSVNTSTSSLATANTAATITPAAFANVPSAGTPNGATTNLPSKVRYLGAFLYAGCLLLVKPKKGNLYEARHWLELATCQMVEPSADDPPLMNCFCLTKDDKNFYFAASCPQEKALWLPAIGQAIAQEHALRDSPFSLPVFPAPQEDSTPVLIQPPALLPHSHPSSSSSSSATSPISLSPVAGSLSLRRATPQQRQAIDRCLVDVSSEICLAARAGAVLFPDSLPTAPTGFSRIMHRDSLISTPSATDRENSPAPTDKKKRRMSTRSFAGFSPSETFSVEESPLTSVPEDAADDDAPTITRRRQRTYSYTMNSVREVLQVGRARPASVQNILHLQTSGLPATPQSKATSSNSSGSGLTRSGSIMAFLSARQRTKSAPVTPGAGSSELAEETTPTSPSASNRPPPVDTTPFTTSADPSPNSDPASAIEFSATGRFRDRLDSFPCSAEGGSHEGAFSDNADHDPSASEESALSPPSPPDVVQPMHNVRIRSPSRELDSMLLSAKVPMDLTKLSPEHAMRATFSTPSASAPSTLRRKNTGSFFARLNPFTPVIS</sequence>
<dbReference type="Proteomes" id="UP000030653">
    <property type="component" value="Unassembled WGS sequence"/>
</dbReference>
<dbReference type="Gene3D" id="1.20.900.10">
    <property type="entry name" value="Dbl homology (DH) domain"/>
    <property type="match status" value="1"/>
</dbReference>
<feature type="compositionally biased region" description="Low complexity" evidence="1">
    <location>
        <begin position="657"/>
        <end position="667"/>
    </location>
</feature>
<dbReference type="AlphaFoldDB" id="M5GD42"/>
<name>M5GD42_DACPD</name>
<dbReference type="Pfam" id="PF00621">
    <property type="entry name" value="RhoGEF"/>
    <property type="match status" value="1"/>
</dbReference>
<dbReference type="OrthoDB" id="1716625at2759"/>
<evidence type="ECO:0000313" key="3">
    <source>
        <dbReference type="EMBL" id="EJU06595.1"/>
    </source>
</evidence>
<reference evidence="3 4" key="1">
    <citation type="journal article" date="2012" name="Science">
        <title>The Paleozoic origin of enzymatic lignin decomposition reconstructed from 31 fungal genomes.</title>
        <authorList>
            <person name="Floudas D."/>
            <person name="Binder M."/>
            <person name="Riley R."/>
            <person name="Barry K."/>
            <person name="Blanchette R.A."/>
            <person name="Henrissat B."/>
            <person name="Martinez A.T."/>
            <person name="Otillar R."/>
            <person name="Spatafora J.W."/>
            <person name="Yadav J.S."/>
            <person name="Aerts A."/>
            <person name="Benoit I."/>
            <person name="Boyd A."/>
            <person name="Carlson A."/>
            <person name="Copeland A."/>
            <person name="Coutinho P.M."/>
            <person name="de Vries R.P."/>
            <person name="Ferreira P."/>
            <person name="Findley K."/>
            <person name="Foster B."/>
            <person name="Gaskell J."/>
            <person name="Glotzer D."/>
            <person name="Gorecki P."/>
            <person name="Heitman J."/>
            <person name="Hesse C."/>
            <person name="Hori C."/>
            <person name="Igarashi K."/>
            <person name="Jurgens J.A."/>
            <person name="Kallen N."/>
            <person name="Kersten P."/>
            <person name="Kohler A."/>
            <person name="Kuees U."/>
            <person name="Kumar T.K.A."/>
            <person name="Kuo A."/>
            <person name="LaButti K."/>
            <person name="Larrondo L.F."/>
            <person name="Lindquist E."/>
            <person name="Ling A."/>
            <person name="Lombard V."/>
            <person name="Lucas S."/>
            <person name="Lundell T."/>
            <person name="Martin R."/>
            <person name="McLaughlin D.J."/>
            <person name="Morgenstern I."/>
            <person name="Morin E."/>
            <person name="Murat C."/>
            <person name="Nagy L.G."/>
            <person name="Nolan M."/>
            <person name="Ohm R.A."/>
            <person name="Patyshakuliyeva A."/>
            <person name="Rokas A."/>
            <person name="Ruiz-Duenas F.J."/>
            <person name="Sabat G."/>
            <person name="Salamov A."/>
            <person name="Samejima M."/>
            <person name="Schmutz J."/>
            <person name="Slot J.C."/>
            <person name="St John F."/>
            <person name="Stenlid J."/>
            <person name="Sun H."/>
            <person name="Sun S."/>
            <person name="Syed K."/>
            <person name="Tsang A."/>
            <person name="Wiebenga A."/>
            <person name="Young D."/>
            <person name="Pisabarro A."/>
            <person name="Eastwood D.C."/>
            <person name="Martin F."/>
            <person name="Cullen D."/>
            <person name="Grigoriev I.V."/>
            <person name="Hibbett D.S."/>
        </authorList>
    </citation>
    <scope>NUCLEOTIDE SEQUENCE [LARGE SCALE GENOMIC DNA]</scope>
    <source>
        <strain evidence="3 4">DJM-731 SS1</strain>
    </source>
</reference>
<feature type="compositionally biased region" description="Low complexity" evidence="1">
    <location>
        <begin position="463"/>
        <end position="483"/>
    </location>
</feature>
<evidence type="ECO:0000256" key="1">
    <source>
        <dbReference type="SAM" id="MobiDB-lite"/>
    </source>
</evidence>
<dbReference type="InterPro" id="IPR011993">
    <property type="entry name" value="PH-like_dom_sf"/>
</dbReference>
<dbReference type="GO" id="GO:0005737">
    <property type="term" value="C:cytoplasm"/>
    <property type="evidence" value="ECO:0007669"/>
    <property type="project" value="TreeGrafter"/>
</dbReference>
<dbReference type="SMART" id="SM00325">
    <property type="entry name" value="RhoGEF"/>
    <property type="match status" value="1"/>
</dbReference>
<dbReference type="PANTHER" id="PTHR45818">
    <property type="entry name" value="PROTEIN VAV"/>
    <property type="match status" value="1"/>
</dbReference>
<dbReference type="HOGENOM" id="CLU_332888_0_0_1"/>
<dbReference type="SUPFAM" id="SSF50729">
    <property type="entry name" value="PH domain-like"/>
    <property type="match status" value="1"/>
</dbReference>
<feature type="region of interest" description="Disordered" evidence="1">
    <location>
        <begin position="460"/>
        <end position="483"/>
    </location>
</feature>
<feature type="region of interest" description="Disordered" evidence="1">
    <location>
        <begin position="747"/>
        <end position="788"/>
    </location>
</feature>
<feature type="region of interest" description="Disordered" evidence="1">
    <location>
        <begin position="158"/>
        <end position="191"/>
    </location>
</feature>
<dbReference type="Gene3D" id="2.30.29.30">
    <property type="entry name" value="Pleckstrin-homology domain (PH domain)/Phosphotyrosine-binding domain (PTB)"/>
    <property type="match status" value="1"/>
</dbReference>
<feature type="region of interest" description="Disordered" evidence="1">
    <location>
        <begin position="645"/>
        <end position="667"/>
    </location>
</feature>
<organism evidence="3 4">
    <name type="scientific">Dacryopinax primogenitus (strain DJM 731)</name>
    <name type="common">Brown rot fungus</name>
    <dbReference type="NCBI Taxonomy" id="1858805"/>
    <lineage>
        <taxon>Eukaryota</taxon>
        <taxon>Fungi</taxon>
        <taxon>Dikarya</taxon>
        <taxon>Basidiomycota</taxon>
        <taxon>Agaricomycotina</taxon>
        <taxon>Dacrymycetes</taxon>
        <taxon>Dacrymycetales</taxon>
        <taxon>Dacrymycetaceae</taxon>
        <taxon>Dacryopinax</taxon>
    </lineage>
</organism>
<dbReference type="InterPro" id="IPR035899">
    <property type="entry name" value="DBL_dom_sf"/>
</dbReference>
<dbReference type="STRING" id="1858805.M5GD42"/>
<dbReference type="CDD" id="cd00821">
    <property type="entry name" value="PH"/>
    <property type="match status" value="1"/>
</dbReference>
<dbReference type="EMBL" id="JH795855">
    <property type="protein sequence ID" value="EJU06595.1"/>
    <property type="molecule type" value="Genomic_DNA"/>
</dbReference>
<accession>M5GD42</accession>
<dbReference type="InterPro" id="IPR001849">
    <property type="entry name" value="PH_domain"/>
</dbReference>
<keyword evidence="4" id="KW-1185">Reference proteome</keyword>